<keyword evidence="6" id="KW-1185">Reference proteome</keyword>
<keyword evidence="2" id="KW-0808">Transferase</keyword>
<dbReference type="InterPro" id="IPR001091">
    <property type="entry name" value="RM_Methyltransferase"/>
</dbReference>
<proteinExistence type="inferred from homology"/>
<accession>A0ABV8FCS3</accession>
<comment type="caution">
    <text evidence="5">The sequence shown here is derived from an EMBL/GenBank/DDBJ whole genome shotgun (WGS) entry which is preliminary data.</text>
</comment>
<evidence type="ECO:0000313" key="5">
    <source>
        <dbReference type="EMBL" id="MFC3986504.1"/>
    </source>
</evidence>
<dbReference type="InterPro" id="IPR002941">
    <property type="entry name" value="DNA_methylase_N4/N6"/>
</dbReference>
<sequence length="259" mass="29097">MTAPVPYFAEDGIELYLGDCREILPHLTEQPVACVTDPPYGETANEWDVWPDGWTSAVAAALPASASLWCFGSARMFLDRRDDFAGWKFAQEALWVKRNGTGPGSRDRLVRLHEWAYHWYRGRWSDLHHEWERERTTANKGTVRNLARAAEHQRDGRQNAWTDDGTRQPRSVTYLIEAPSVRYQKRHPDEKPLAVVEPLVRECVPPGGLVLDPFAGVGTTLLAARLTGRRAIGIERSEAYAELAAERLGASDLFAGVVM</sequence>
<dbReference type="SUPFAM" id="SSF53335">
    <property type="entry name" value="S-adenosyl-L-methionine-dependent methyltransferases"/>
    <property type="match status" value="1"/>
</dbReference>
<evidence type="ECO:0000256" key="1">
    <source>
        <dbReference type="ARBA" id="ARBA00022603"/>
    </source>
</evidence>
<evidence type="ECO:0000259" key="4">
    <source>
        <dbReference type="Pfam" id="PF01555"/>
    </source>
</evidence>
<evidence type="ECO:0000313" key="6">
    <source>
        <dbReference type="Proteomes" id="UP001595698"/>
    </source>
</evidence>
<protein>
    <recommendedName>
        <fullName evidence="3">Methyltransferase</fullName>
        <ecNumber evidence="3">2.1.1.-</ecNumber>
    </recommendedName>
</protein>
<evidence type="ECO:0000256" key="3">
    <source>
        <dbReference type="RuleBase" id="RU362026"/>
    </source>
</evidence>
<feature type="domain" description="DNA methylase N-4/N-6" evidence="4">
    <location>
        <begin position="34"/>
        <end position="246"/>
    </location>
</feature>
<dbReference type="RefSeq" id="WP_386196798.1">
    <property type="nucleotide sequence ID" value="NZ_JBHSBC010000056.1"/>
</dbReference>
<evidence type="ECO:0000256" key="2">
    <source>
        <dbReference type="ARBA" id="ARBA00022679"/>
    </source>
</evidence>
<comment type="similarity">
    <text evidence="3">Belongs to the N(4)/N(6)-methyltransferase family.</text>
</comment>
<dbReference type="Gene3D" id="3.40.50.150">
    <property type="entry name" value="Vaccinia Virus protein VP39"/>
    <property type="match status" value="1"/>
</dbReference>
<organism evidence="5 6">
    <name type="scientific">Streptosporangium jomthongense</name>
    <dbReference type="NCBI Taxonomy" id="1193683"/>
    <lineage>
        <taxon>Bacteria</taxon>
        <taxon>Bacillati</taxon>
        <taxon>Actinomycetota</taxon>
        <taxon>Actinomycetes</taxon>
        <taxon>Streptosporangiales</taxon>
        <taxon>Streptosporangiaceae</taxon>
        <taxon>Streptosporangium</taxon>
    </lineage>
</organism>
<dbReference type="PRINTS" id="PR00508">
    <property type="entry name" value="S21N4MTFRASE"/>
</dbReference>
<dbReference type="Proteomes" id="UP001595698">
    <property type="component" value="Unassembled WGS sequence"/>
</dbReference>
<dbReference type="EC" id="2.1.1.-" evidence="3"/>
<dbReference type="InterPro" id="IPR029063">
    <property type="entry name" value="SAM-dependent_MTases_sf"/>
</dbReference>
<dbReference type="EMBL" id="JBHSBC010000056">
    <property type="protein sequence ID" value="MFC3986504.1"/>
    <property type="molecule type" value="Genomic_DNA"/>
</dbReference>
<gene>
    <name evidence="5" type="ORF">ACFOYY_40675</name>
</gene>
<reference evidence="6" key="1">
    <citation type="journal article" date="2019" name="Int. J. Syst. Evol. Microbiol.">
        <title>The Global Catalogue of Microorganisms (GCM) 10K type strain sequencing project: providing services to taxonomists for standard genome sequencing and annotation.</title>
        <authorList>
            <consortium name="The Broad Institute Genomics Platform"/>
            <consortium name="The Broad Institute Genome Sequencing Center for Infectious Disease"/>
            <person name="Wu L."/>
            <person name="Ma J."/>
        </authorList>
    </citation>
    <scope>NUCLEOTIDE SEQUENCE [LARGE SCALE GENOMIC DNA]</scope>
    <source>
        <strain evidence="6">TBRC 7912</strain>
    </source>
</reference>
<dbReference type="Pfam" id="PF01555">
    <property type="entry name" value="N6_N4_Mtase"/>
    <property type="match status" value="1"/>
</dbReference>
<keyword evidence="1" id="KW-0489">Methyltransferase</keyword>
<name>A0ABV8FCS3_9ACTN</name>